<evidence type="ECO:0000259" key="2">
    <source>
        <dbReference type="Pfam" id="PF00149"/>
    </source>
</evidence>
<gene>
    <name evidence="3" type="ORF">FHU40_000323</name>
</gene>
<dbReference type="Pfam" id="PF00149">
    <property type="entry name" value="Metallophos"/>
    <property type="match status" value="1"/>
</dbReference>
<feature type="domain" description="Calcineurin-like phosphoesterase" evidence="2">
    <location>
        <begin position="256"/>
        <end position="444"/>
    </location>
</feature>
<sequence>MQISRRDVLRSSAAAAGSVAALGGFGLGLADAAVAGSPTVRAAGRTAVLGKTTRTAVLAKGTAGAGGYRPVVARAGEATVVRGGLGAEAQRKRASRRRALVAFGQMSDVHICDSESPNRLENAEFFSSSAYRPGEMLGLHVAEAMVRQINRIGRGPVTRRKLDFVVQTGDNADNAQYNELRWNIDVLDGGTVRQDSGDLNRYEGVMDSSDPAFYAPAYYHPDGTPAGQVDDDYRKTYGFKAIPGLIDAARRPFDATGLDVPWYSALGNHDPLIQGNEAPDATSQAKAIGGTKTIRVGQLPRNVTPDPDRRQLSTAEIVEEHFHLVPGAPGPVGHGFTPENRKSGTGYYTFDHGKHLRFVVLDTVNHNGDDRGSLNQTQLSWLRKVLAGSRKRLVVVASHHTSWTMNSTVTGSIDPGRRVHGDELVKELLRHPNVIAWVNGHTHSNKILPHPRKKKGGKGRAAVVGGFWEINTASHIDWPQQARLIEVADNRDGTLSIFTTMIDHGAPTAYADLGSPLELAAVARELAANDPQERSKKRGGVRTSRNTELLLPAPAFLTKKKKK</sequence>
<dbReference type="GO" id="GO:0016787">
    <property type="term" value="F:hydrolase activity"/>
    <property type="evidence" value="ECO:0007669"/>
    <property type="project" value="InterPro"/>
</dbReference>
<dbReference type="InterPro" id="IPR004843">
    <property type="entry name" value="Calcineurin-like_PHP"/>
</dbReference>
<dbReference type="PANTHER" id="PTHR43143">
    <property type="entry name" value="METALLOPHOSPHOESTERASE, CALCINEURIN SUPERFAMILY"/>
    <property type="match status" value="1"/>
</dbReference>
<dbReference type="NCBIfam" id="TIGR03767">
    <property type="entry name" value="P_acnes_RR"/>
    <property type="match status" value="1"/>
</dbReference>
<dbReference type="Gene3D" id="3.60.21.10">
    <property type="match status" value="1"/>
</dbReference>
<dbReference type="Proteomes" id="UP000589626">
    <property type="component" value="Unassembled WGS sequence"/>
</dbReference>
<dbReference type="InterPro" id="IPR029052">
    <property type="entry name" value="Metallo-depent_PP-like"/>
</dbReference>
<comment type="caution">
    <text evidence="3">The sequence shown here is derived from an EMBL/GenBank/DDBJ whole genome shotgun (WGS) entry which is preliminary data.</text>
</comment>
<accession>A0A7W4VRM0</accession>
<evidence type="ECO:0000313" key="3">
    <source>
        <dbReference type="EMBL" id="MBB3040522.1"/>
    </source>
</evidence>
<dbReference type="InterPro" id="IPR022506">
    <property type="entry name" value="Metallophosphoesterase_PPA1498"/>
</dbReference>
<proteinExistence type="predicted"/>
<dbReference type="InterPro" id="IPR006311">
    <property type="entry name" value="TAT_signal"/>
</dbReference>
<evidence type="ECO:0000313" key="4">
    <source>
        <dbReference type="Proteomes" id="UP000589626"/>
    </source>
</evidence>
<dbReference type="RefSeq" id="WP_183590544.1">
    <property type="nucleotide sequence ID" value="NZ_JACHWR010000001.1"/>
</dbReference>
<dbReference type="SUPFAM" id="SSF56300">
    <property type="entry name" value="Metallo-dependent phosphatases"/>
    <property type="match status" value="1"/>
</dbReference>
<keyword evidence="4" id="KW-1185">Reference proteome</keyword>
<dbReference type="EMBL" id="JACHWR010000001">
    <property type="protein sequence ID" value="MBB3040522.1"/>
    <property type="molecule type" value="Genomic_DNA"/>
</dbReference>
<feature type="region of interest" description="Disordered" evidence="1">
    <location>
        <begin position="528"/>
        <end position="548"/>
    </location>
</feature>
<organism evidence="3 4">
    <name type="scientific">Nocardioides soli</name>
    <dbReference type="NCBI Taxonomy" id="1036020"/>
    <lineage>
        <taxon>Bacteria</taxon>
        <taxon>Bacillati</taxon>
        <taxon>Actinomycetota</taxon>
        <taxon>Actinomycetes</taxon>
        <taxon>Propionibacteriales</taxon>
        <taxon>Nocardioidaceae</taxon>
        <taxon>Nocardioides</taxon>
    </lineage>
</organism>
<evidence type="ECO:0000256" key="1">
    <source>
        <dbReference type="SAM" id="MobiDB-lite"/>
    </source>
</evidence>
<reference evidence="3 4" key="1">
    <citation type="submission" date="2020-08" db="EMBL/GenBank/DDBJ databases">
        <title>Sequencing the genomes of 1000 actinobacteria strains.</title>
        <authorList>
            <person name="Klenk H.-P."/>
        </authorList>
    </citation>
    <scope>NUCLEOTIDE SEQUENCE [LARGE SCALE GENOMIC DNA]</scope>
    <source>
        <strain evidence="3 4">DSM 105498</strain>
    </source>
</reference>
<dbReference type="AlphaFoldDB" id="A0A7W4VRM0"/>
<dbReference type="PROSITE" id="PS51318">
    <property type="entry name" value="TAT"/>
    <property type="match status" value="1"/>
</dbReference>
<name>A0A7W4VRM0_9ACTN</name>
<dbReference type="PANTHER" id="PTHR43143:SF1">
    <property type="entry name" value="SERINE_THREONINE-PROTEIN PHOSPHATASE CPPED1"/>
    <property type="match status" value="1"/>
</dbReference>
<protein>
    <submittedName>
        <fullName evidence="3">Metallophosphoesterase (TIGR03767 family)</fullName>
    </submittedName>
</protein>
<dbReference type="InterPro" id="IPR051918">
    <property type="entry name" value="STPP_CPPED1"/>
</dbReference>